<evidence type="ECO:0000259" key="2">
    <source>
        <dbReference type="PROSITE" id="PS51194"/>
    </source>
</evidence>
<evidence type="ECO:0000313" key="3">
    <source>
        <dbReference type="EMBL" id="MBC9783512.1"/>
    </source>
</evidence>
<reference evidence="3 4" key="1">
    <citation type="submission" date="2020-07" db="EMBL/GenBank/DDBJ databases">
        <title>Draft whole-genome sequence of Heliobacterium chlorum DSM 3682, type strain.</title>
        <authorList>
            <person name="Kyndt J.A."/>
            <person name="Meyer T.E."/>
            <person name="Imhoff J.F."/>
        </authorList>
    </citation>
    <scope>NUCLEOTIDE SEQUENCE [LARGE SCALE GENOMIC DNA]</scope>
    <source>
        <strain evidence="3 4">DSM 3682</strain>
    </source>
</reference>
<dbReference type="PANTHER" id="PTHR47396">
    <property type="entry name" value="TYPE I RESTRICTION ENZYME ECOKI R PROTEIN"/>
    <property type="match status" value="1"/>
</dbReference>
<evidence type="ECO:0000259" key="1">
    <source>
        <dbReference type="PROSITE" id="PS51192"/>
    </source>
</evidence>
<organism evidence="3 4">
    <name type="scientific">Heliobacterium chlorum</name>
    <dbReference type="NCBI Taxonomy" id="2698"/>
    <lineage>
        <taxon>Bacteria</taxon>
        <taxon>Bacillati</taxon>
        <taxon>Bacillota</taxon>
        <taxon>Clostridia</taxon>
        <taxon>Eubacteriales</taxon>
        <taxon>Heliobacteriaceae</taxon>
        <taxon>Heliobacterium</taxon>
    </lineage>
</organism>
<dbReference type="InterPro" id="IPR027417">
    <property type="entry name" value="P-loop_NTPase"/>
</dbReference>
<dbReference type="Gene3D" id="3.40.50.300">
    <property type="entry name" value="P-loop containing nucleotide triphosphate hydrolases"/>
    <property type="match status" value="2"/>
</dbReference>
<dbReference type="SMART" id="SM00487">
    <property type="entry name" value="DEXDc"/>
    <property type="match status" value="1"/>
</dbReference>
<dbReference type="Proteomes" id="UP000617402">
    <property type="component" value="Unassembled WGS sequence"/>
</dbReference>
<dbReference type="InterPro" id="IPR050742">
    <property type="entry name" value="Helicase_Restrict-Modif_Enz"/>
</dbReference>
<dbReference type="EMBL" id="JACVHF010000002">
    <property type="protein sequence ID" value="MBC9783512.1"/>
    <property type="molecule type" value="Genomic_DNA"/>
</dbReference>
<dbReference type="SMART" id="SM00490">
    <property type="entry name" value="HELICc"/>
    <property type="match status" value="1"/>
</dbReference>
<keyword evidence="3" id="KW-0378">Hydrolase</keyword>
<gene>
    <name evidence="3" type="ORF">H1S01_03170</name>
</gene>
<protein>
    <submittedName>
        <fullName evidence="3">DEAD/DEAH box helicase</fullName>
    </submittedName>
</protein>
<proteinExistence type="predicted"/>
<keyword evidence="3" id="KW-0347">Helicase</keyword>
<dbReference type="PANTHER" id="PTHR47396:SF1">
    <property type="entry name" value="ATP-DEPENDENT HELICASE IRC3-RELATED"/>
    <property type="match status" value="1"/>
</dbReference>
<dbReference type="Pfam" id="PF00271">
    <property type="entry name" value="Helicase_C"/>
    <property type="match status" value="1"/>
</dbReference>
<evidence type="ECO:0000313" key="4">
    <source>
        <dbReference type="Proteomes" id="UP000617402"/>
    </source>
</evidence>
<dbReference type="RefSeq" id="WP_188038671.1">
    <property type="nucleotide sequence ID" value="NZ_JACVHF010000002.1"/>
</dbReference>
<dbReference type="GO" id="GO:0004386">
    <property type="term" value="F:helicase activity"/>
    <property type="evidence" value="ECO:0007669"/>
    <property type="project" value="UniProtKB-KW"/>
</dbReference>
<dbReference type="SUPFAM" id="SSF52540">
    <property type="entry name" value="P-loop containing nucleoside triphosphate hydrolases"/>
    <property type="match status" value="1"/>
</dbReference>
<dbReference type="InterPro" id="IPR014001">
    <property type="entry name" value="Helicase_ATP-bd"/>
</dbReference>
<keyword evidence="3" id="KW-0067">ATP-binding</keyword>
<dbReference type="PROSITE" id="PS51192">
    <property type="entry name" value="HELICASE_ATP_BIND_1"/>
    <property type="match status" value="1"/>
</dbReference>
<sequence>MNVVLTVSNKIHFPLPVGFQQRYPQVIKSIREAMVLDNPEYREAEKYGRSLRGIPAKLTLWQVDPRGSGTLWLPRGYMTELLRLLHRNGIGYQIVDLRASPEPVEFGSLIQLRDYQAPAVKAMLEATQGILQACAGAGKTEMFLQIIAESKLPTLCLTHNKDLAKQIIDRACGTSTRPAKLSIPREEIGIIGMGKERIGPRLTIGIFQKMVRMDLSRLKGKFGQVIVDEVHHTSCQTWQTVLNQLDTKRRYGVTATFKRGDGLEVITERVIGPTLHKIPRSVVEAAGGVMKARLEKIELRFRSVVWDHQQEKLKRWEEACKAQEIPNAERVLQGLSPLPKPRKPVIDHNALISDVLGNEERNVFIARILGTLGFGHSSLVLTSRIEHGYRMVQLLREMCPDLRAAVVHGNTKEWPMPDKVREAIIAAMDQGELDMLFAVNLGKEGLDVPRLDQLFFVSGGRDEIMVEQTVGRIQRTFPGKGQPVVYDFVDTEIGTLANQFWARRRVYKELGII</sequence>
<dbReference type="PROSITE" id="PS51194">
    <property type="entry name" value="HELICASE_CTER"/>
    <property type="match status" value="1"/>
</dbReference>
<keyword evidence="3" id="KW-0547">Nucleotide-binding</keyword>
<feature type="domain" description="Helicase ATP-binding" evidence="1">
    <location>
        <begin position="120"/>
        <end position="275"/>
    </location>
</feature>
<name>A0ABR7SY99_HELCL</name>
<dbReference type="InterPro" id="IPR001650">
    <property type="entry name" value="Helicase_C-like"/>
</dbReference>
<dbReference type="InterPro" id="IPR006935">
    <property type="entry name" value="Helicase/UvrB_N"/>
</dbReference>
<accession>A0ABR7SY99</accession>
<feature type="domain" description="Helicase C-terminal" evidence="2">
    <location>
        <begin position="364"/>
        <end position="513"/>
    </location>
</feature>
<keyword evidence="4" id="KW-1185">Reference proteome</keyword>
<dbReference type="Pfam" id="PF04851">
    <property type="entry name" value="ResIII"/>
    <property type="match status" value="1"/>
</dbReference>
<comment type="caution">
    <text evidence="3">The sequence shown here is derived from an EMBL/GenBank/DDBJ whole genome shotgun (WGS) entry which is preliminary data.</text>
</comment>